<organism evidence="2 3">
    <name type="scientific">Nesterenkonia sedimenti</name>
    <dbReference type="NCBI Taxonomy" id="1463632"/>
    <lineage>
        <taxon>Bacteria</taxon>
        <taxon>Bacillati</taxon>
        <taxon>Actinomycetota</taxon>
        <taxon>Actinomycetes</taxon>
        <taxon>Micrococcales</taxon>
        <taxon>Micrococcaceae</taxon>
        <taxon>Nesterenkonia</taxon>
    </lineage>
</organism>
<protein>
    <recommendedName>
        <fullName evidence="1">AtuA-like ferredoxin-fold domain-containing protein</fullName>
    </recommendedName>
</protein>
<gene>
    <name evidence="2" type="ORF">HGQ17_03320</name>
</gene>
<dbReference type="InterPro" id="IPR056362">
    <property type="entry name" value="AtuA-like_ferredoxin_dom"/>
</dbReference>
<dbReference type="RefSeq" id="WP_168886548.1">
    <property type="nucleotide sequence ID" value="NZ_JABAHY010000002.1"/>
</dbReference>
<evidence type="ECO:0000313" key="2">
    <source>
        <dbReference type="EMBL" id="NLS09046.1"/>
    </source>
</evidence>
<reference evidence="2 3" key="1">
    <citation type="submission" date="2020-04" db="EMBL/GenBank/DDBJ databases">
        <title>Nesterenkonia sp. nov., isolated from marine sediment.</title>
        <authorList>
            <person name="Zhang G."/>
        </authorList>
    </citation>
    <scope>NUCLEOTIDE SEQUENCE [LARGE SCALE GENOMIC DNA]</scope>
    <source>
        <strain evidence="2 3">MY13</strain>
    </source>
</reference>
<evidence type="ECO:0000313" key="3">
    <source>
        <dbReference type="Proteomes" id="UP000523139"/>
    </source>
</evidence>
<dbReference type="Pfam" id="PF23544">
    <property type="entry name" value="AtuA_ferredoxin"/>
    <property type="match status" value="1"/>
</dbReference>
<accession>A0A7X8TI98</accession>
<dbReference type="Proteomes" id="UP000523139">
    <property type="component" value="Unassembled WGS sequence"/>
</dbReference>
<comment type="caution">
    <text evidence="2">The sequence shown here is derived from an EMBL/GenBank/DDBJ whole genome shotgun (WGS) entry which is preliminary data.</text>
</comment>
<sequence length="103" mass="10826">MIVDDLADVRTGDKGDDLMIAVLPRSARAYEQLSSTLGAAEVAERYGLVPSDVSRVLLPASQSMVFHLRGLLAGGVTGSNYLDGHGKTMGYHLLSLPIEGPGS</sequence>
<feature type="domain" description="AtuA-like ferredoxin-fold" evidence="1">
    <location>
        <begin position="3"/>
        <end position="98"/>
    </location>
</feature>
<evidence type="ECO:0000259" key="1">
    <source>
        <dbReference type="Pfam" id="PF23544"/>
    </source>
</evidence>
<dbReference type="EMBL" id="JABAHY010000002">
    <property type="protein sequence ID" value="NLS09046.1"/>
    <property type="molecule type" value="Genomic_DNA"/>
</dbReference>
<keyword evidence="3" id="KW-1185">Reference proteome</keyword>
<dbReference type="AlphaFoldDB" id="A0A7X8TI98"/>
<name>A0A7X8TI98_9MICC</name>
<proteinExistence type="predicted"/>